<dbReference type="GO" id="GO:0035269">
    <property type="term" value="P:protein O-linked glycosylation via mannose"/>
    <property type="evidence" value="ECO:0007669"/>
    <property type="project" value="InterPro"/>
</dbReference>
<evidence type="ECO:0000313" key="1">
    <source>
        <dbReference type="EMBL" id="QHT07460.1"/>
    </source>
</evidence>
<dbReference type="GO" id="GO:0005794">
    <property type="term" value="C:Golgi apparatus"/>
    <property type="evidence" value="ECO:0007669"/>
    <property type="project" value="TreeGrafter"/>
</dbReference>
<sequence length="267" mass="30834">MLVASRSFLKLTNHHVKNPVSEDSRVPTTYPSKAGESIYIHPTALTNFITDYLPNVRFPFVLYSGDSDTTVPDDVREQADVILSHPLLLVWYSQNCTESSEKLKQLPIGLDLHTLETRNIFWGPIQTSEEQLADINRVKSMFVKKQNKCYSNFHFLINSKDRRDALIQVPKHLVFYQPERLPRIVSWTNMINYKYVLSPHGNGLDCHRTWEALILGCIPIMKTSALDSMFDGLPVLIVKNWSDVTQELLETFVPQTNMQKLYTSYWI</sequence>
<dbReference type="AlphaFoldDB" id="A0A6C0CU78"/>
<organism evidence="1">
    <name type="scientific">viral metagenome</name>
    <dbReference type="NCBI Taxonomy" id="1070528"/>
    <lineage>
        <taxon>unclassified sequences</taxon>
        <taxon>metagenomes</taxon>
        <taxon>organismal metagenomes</taxon>
    </lineage>
</organism>
<evidence type="ECO:0008006" key="2">
    <source>
        <dbReference type="Google" id="ProtNLM"/>
    </source>
</evidence>
<proteinExistence type="predicted"/>
<accession>A0A6C0CU78</accession>
<dbReference type="InterPro" id="IPR055286">
    <property type="entry name" value="RXYLT1-like"/>
</dbReference>
<dbReference type="PANTHER" id="PTHR15576">
    <property type="entry name" value="RIBITOL-5-PHOSPHATE XYLOSYLTRANSFERASE 1"/>
    <property type="match status" value="1"/>
</dbReference>
<dbReference type="EMBL" id="MN739481">
    <property type="protein sequence ID" value="QHT07460.1"/>
    <property type="molecule type" value="Genomic_DNA"/>
</dbReference>
<dbReference type="PANTHER" id="PTHR15576:SF1">
    <property type="entry name" value="RIBITOL-5-PHOSPHATE XYLOSYLTRANSFERASE 1"/>
    <property type="match status" value="1"/>
</dbReference>
<dbReference type="GO" id="GO:0120053">
    <property type="term" value="F:ribitol beta-1,4-xylosyltransferase activity"/>
    <property type="evidence" value="ECO:0007669"/>
    <property type="project" value="InterPro"/>
</dbReference>
<protein>
    <recommendedName>
        <fullName evidence="2">Exostosin GT47 domain-containing protein</fullName>
    </recommendedName>
</protein>
<name>A0A6C0CU78_9ZZZZ</name>
<reference evidence="1" key="1">
    <citation type="journal article" date="2020" name="Nature">
        <title>Giant virus diversity and host interactions through global metagenomics.</title>
        <authorList>
            <person name="Schulz F."/>
            <person name="Roux S."/>
            <person name="Paez-Espino D."/>
            <person name="Jungbluth S."/>
            <person name="Walsh D.A."/>
            <person name="Denef V.J."/>
            <person name="McMahon K.D."/>
            <person name="Konstantinidis K.T."/>
            <person name="Eloe-Fadrosh E.A."/>
            <person name="Kyrpides N.C."/>
            <person name="Woyke T."/>
        </authorList>
    </citation>
    <scope>NUCLEOTIDE SEQUENCE</scope>
    <source>
        <strain evidence="1">GVMAG-M-3300021963-12</strain>
    </source>
</reference>